<reference evidence="1 2" key="1">
    <citation type="submission" date="2017-06" db="EMBL/GenBank/DDBJ databases">
        <title>Description of Rhodopirellula bahusiensis sp. nov.</title>
        <authorList>
            <person name="Kizina J."/>
            <person name="Harder J."/>
        </authorList>
    </citation>
    <scope>NUCLEOTIDE SEQUENCE [LARGE SCALE GENOMIC DNA]</scope>
    <source>
        <strain evidence="1 2">SWK21</strain>
    </source>
</reference>
<name>A0A2G1W573_9BACT</name>
<protein>
    <submittedName>
        <fullName evidence="1">Uncharacterized protein</fullName>
    </submittedName>
</protein>
<evidence type="ECO:0000313" key="1">
    <source>
        <dbReference type="EMBL" id="PHQ33789.1"/>
    </source>
</evidence>
<accession>A0A2G1W573</accession>
<keyword evidence="2" id="KW-1185">Reference proteome</keyword>
<dbReference type="AlphaFoldDB" id="A0A2G1W573"/>
<gene>
    <name evidence="1" type="ORF">CEE69_17800</name>
</gene>
<sequence>MNLPTNSRKGAVFRDSSSFRERVAPAWALDEKTHRPSVWADIRRWRLATFANCENGGLCSNEGLAVKSHELSCQLSFAAFCFSTLVPDFV</sequence>
<evidence type="ECO:0000313" key="2">
    <source>
        <dbReference type="Proteomes" id="UP000225740"/>
    </source>
</evidence>
<organism evidence="1 2">
    <name type="scientific">Rhodopirellula bahusiensis</name>
    <dbReference type="NCBI Taxonomy" id="2014065"/>
    <lineage>
        <taxon>Bacteria</taxon>
        <taxon>Pseudomonadati</taxon>
        <taxon>Planctomycetota</taxon>
        <taxon>Planctomycetia</taxon>
        <taxon>Pirellulales</taxon>
        <taxon>Pirellulaceae</taxon>
        <taxon>Rhodopirellula</taxon>
    </lineage>
</organism>
<proteinExistence type="predicted"/>
<comment type="caution">
    <text evidence="1">The sequence shown here is derived from an EMBL/GenBank/DDBJ whole genome shotgun (WGS) entry which is preliminary data.</text>
</comment>
<dbReference type="Proteomes" id="UP000225740">
    <property type="component" value="Unassembled WGS sequence"/>
</dbReference>
<dbReference type="EMBL" id="NIZW01000014">
    <property type="protein sequence ID" value="PHQ33789.1"/>
    <property type="molecule type" value="Genomic_DNA"/>
</dbReference>